<organism evidence="2 3">
    <name type="scientific">Propylenella binzhouense</name>
    <dbReference type="NCBI Taxonomy" id="2555902"/>
    <lineage>
        <taxon>Bacteria</taxon>
        <taxon>Pseudomonadati</taxon>
        <taxon>Pseudomonadota</taxon>
        <taxon>Alphaproteobacteria</taxon>
        <taxon>Hyphomicrobiales</taxon>
        <taxon>Propylenellaceae</taxon>
        <taxon>Propylenella</taxon>
    </lineage>
</organism>
<dbReference type="PIRSF" id="PIRSF012641">
    <property type="entry name" value="UCP012641"/>
    <property type="match status" value="1"/>
</dbReference>
<dbReference type="OrthoDB" id="256753at2"/>
<comment type="caution">
    <text evidence="2">The sequence shown here is derived from an EMBL/GenBank/DDBJ whole genome shotgun (WGS) entry which is preliminary data.</text>
</comment>
<evidence type="ECO:0000313" key="2">
    <source>
        <dbReference type="EMBL" id="MYZ49473.1"/>
    </source>
</evidence>
<dbReference type="InterPro" id="IPR011201">
    <property type="entry name" value="Zinc-ribbon_6_bact"/>
</dbReference>
<dbReference type="AlphaFoldDB" id="A0A964WUX6"/>
<keyword evidence="3" id="KW-1185">Reference proteome</keyword>
<proteinExistence type="predicted"/>
<evidence type="ECO:0000313" key="3">
    <source>
        <dbReference type="Proteomes" id="UP000773614"/>
    </source>
</evidence>
<gene>
    <name evidence="2" type="ORF">E4O86_17320</name>
</gene>
<dbReference type="RefSeq" id="WP_161141814.1">
    <property type="nucleotide sequence ID" value="NZ_SPKJ01000076.1"/>
</dbReference>
<dbReference type="EMBL" id="SPKJ01000076">
    <property type="protein sequence ID" value="MYZ49473.1"/>
    <property type="molecule type" value="Genomic_DNA"/>
</dbReference>
<name>A0A964WUX6_9HYPH</name>
<protein>
    <recommendedName>
        <fullName evidence="1">Zinc-ribbon domain-containing protein</fullName>
    </recommendedName>
</protein>
<evidence type="ECO:0000259" key="1">
    <source>
        <dbReference type="Pfam" id="PF10005"/>
    </source>
</evidence>
<accession>A0A964WUX6</accession>
<reference evidence="2" key="1">
    <citation type="submission" date="2019-03" db="EMBL/GenBank/DDBJ databases">
        <title>Afifella sp. nov., isolated from activated sludge.</title>
        <authorList>
            <person name="Li Q."/>
            <person name="Liu Y."/>
        </authorList>
    </citation>
    <scope>NUCLEOTIDE SEQUENCE</scope>
    <source>
        <strain evidence="2">L72</strain>
    </source>
</reference>
<dbReference type="InterPro" id="IPR031321">
    <property type="entry name" value="UCP012641"/>
</dbReference>
<dbReference type="Proteomes" id="UP000773614">
    <property type="component" value="Unassembled WGS sequence"/>
</dbReference>
<dbReference type="Pfam" id="PF10005">
    <property type="entry name" value="Zn_ribbon_DZR_6"/>
    <property type="match status" value="1"/>
</dbReference>
<feature type="domain" description="Zinc-ribbon" evidence="1">
    <location>
        <begin position="3"/>
        <end position="94"/>
    </location>
</feature>
<sequence length="361" mass="40355">MKLFKCQACGQILHFENHTCMRCGRALGYIPEAGTLSALEPDGDRWRALASEGIRFRFCANAAHGTCNWLIAASSPAAFCLACRHNGVIPDLSDPARLAAWRMIEAAKHRLFYTLVRLGLPLATRAEDPEHGLVFEFLADPPAERGPKVMTGHDNGRVTIALAEADDSERERRRTEMGEPYRTLLGHFRHEIGHHFWDILVRDGGPLDECRRTFGDDRQDYGEALARHYRDGPPPGWQETHVSAYATTHPWEDFAETWAHYLHIVDTLEMAEQLGVRLEPRLDETGTLSTAVDTDPYRAASMQEIVAAWVPVTFALNSINRCMGLPDLYPFVLTPPVVAKLGFVHGLVHRRVPNRGTTGSA</sequence>
<dbReference type="Pfam" id="PF15887">
    <property type="entry name" value="Peptidase_Mx"/>
    <property type="match status" value="1"/>
</dbReference>